<protein>
    <submittedName>
        <fullName evidence="2">Uncharacterized protein</fullName>
    </submittedName>
</protein>
<dbReference type="EMBL" id="RYZI01000714">
    <property type="protein sequence ID" value="RWA03727.1"/>
    <property type="molecule type" value="Genomic_DNA"/>
</dbReference>
<dbReference type="Proteomes" id="UP000286045">
    <property type="component" value="Unassembled WGS sequence"/>
</dbReference>
<comment type="caution">
    <text evidence="2">The sequence shown here is derived from an EMBL/GenBank/DDBJ whole genome shotgun (WGS) entry which is preliminary data.</text>
</comment>
<organism evidence="2 3">
    <name type="scientific">Xylaria grammica</name>
    <dbReference type="NCBI Taxonomy" id="363999"/>
    <lineage>
        <taxon>Eukaryota</taxon>
        <taxon>Fungi</taxon>
        <taxon>Dikarya</taxon>
        <taxon>Ascomycota</taxon>
        <taxon>Pezizomycotina</taxon>
        <taxon>Sordariomycetes</taxon>
        <taxon>Xylariomycetidae</taxon>
        <taxon>Xylariales</taxon>
        <taxon>Xylariaceae</taxon>
        <taxon>Xylaria</taxon>
    </lineage>
</organism>
<keyword evidence="3" id="KW-1185">Reference proteome</keyword>
<evidence type="ECO:0000313" key="3">
    <source>
        <dbReference type="Proteomes" id="UP000286045"/>
    </source>
</evidence>
<evidence type="ECO:0000256" key="1">
    <source>
        <dbReference type="SAM" id="MobiDB-lite"/>
    </source>
</evidence>
<sequence length="258" mass="27962">MEEDAPPPYGEVVSGKYDRDGGGAPPGRPGIPPTLARLMPLDFNVYCGPAGPLSRSDLYFMGPHRIDRQFALTIHQNSFAQIPRPFLILHDGLTAQDPAIGTVTNASNGQDKFCDKFIIDAPPRADSGLPHVQESLEVAYKGTFWHPIVNLQYSVRVAPTAAGGSGGGGERQEFEWQESTSREVSSLGGDSRGWRLVALADESETLAVCARNGGSLTKYLRFSFMGKGRAADHFGPTWEIMAVLTGLATWNRLLESND</sequence>
<proteinExistence type="predicted"/>
<name>A0A439CNJ5_9PEZI</name>
<dbReference type="AlphaFoldDB" id="A0A439CNJ5"/>
<evidence type="ECO:0000313" key="2">
    <source>
        <dbReference type="EMBL" id="RWA03727.1"/>
    </source>
</evidence>
<reference evidence="2 3" key="1">
    <citation type="submission" date="2018-12" db="EMBL/GenBank/DDBJ databases">
        <title>Draft genome sequence of Xylaria grammica IHI A82.</title>
        <authorList>
            <person name="Buettner E."/>
            <person name="Kellner H."/>
        </authorList>
    </citation>
    <scope>NUCLEOTIDE SEQUENCE [LARGE SCALE GENOMIC DNA]</scope>
    <source>
        <strain evidence="2 3">IHI A82</strain>
    </source>
</reference>
<gene>
    <name evidence="2" type="ORF">EKO27_g11377</name>
</gene>
<feature type="region of interest" description="Disordered" evidence="1">
    <location>
        <begin position="1"/>
        <end position="30"/>
    </location>
</feature>
<accession>A0A439CNJ5</accession>